<dbReference type="RefSeq" id="WP_238313611.1">
    <property type="nucleotide sequence ID" value="NZ_BPQH01000011.1"/>
</dbReference>
<evidence type="ECO:0000256" key="3">
    <source>
        <dbReference type="ARBA" id="ARBA00022723"/>
    </source>
</evidence>
<gene>
    <name evidence="9" type="ORF">OPKNFCMD_3684</name>
</gene>
<dbReference type="PROSITE" id="PS00365">
    <property type="entry name" value="NIR_SIR"/>
    <property type="match status" value="1"/>
</dbReference>
<dbReference type="InterPro" id="IPR005117">
    <property type="entry name" value="NiRdtase/SiRdtase_haem-b_fer"/>
</dbReference>
<comment type="caution">
    <text evidence="9">The sequence shown here is derived from an EMBL/GenBank/DDBJ whole genome shotgun (WGS) entry which is preliminary data.</text>
</comment>
<evidence type="ECO:0000256" key="4">
    <source>
        <dbReference type="ARBA" id="ARBA00023002"/>
    </source>
</evidence>
<dbReference type="PANTHER" id="PTHR32439">
    <property type="entry name" value="FERREDOXIN--NITRITE REDUCTASE, CHLOROPLASTIC"/>
    <property type="match status" value="1"/>
</dbReference>
<evidence type="ECO:0000256" key="2">
    <source>
        <dbReference type="ARBA" id="ARBA00022617"/>
    </source>
</evidence>
<dbReference type="Proteomes" id="UP001055167">
    <property type="component" value="Unassembled WGS sequence"/>
</dbReference>
<keyword evidence="2" id="KW-0349">Heme</keyword>
<dbReference type="Pfam" id="PF03460">
    <property type="entry name" value="NIR_SIR_ferr"/>
    <property type="match status" value="1"/>
</dbReference>
<keyword evidence="4" id="KW-0560">Oxidoreductase</keyword>
<keyword evidence="6" id="KW-0411">Iron-sulfur</keyword>
<dbReference type="Gene3D" id="3.30.413.10">
    <property type="entry name" value="Sulfite Reductase Hemoprotein, domain 1"/>
    <property type="match status" value="1"/>
</dbReference>
<keyword evidence="5" id="KW-0408">Iron</keyword>
<evidence type="ECO:0000256" key="7">
    <source>
        <dbReference type="SAM" id="MobiDB-lite"/>
    </source>
</evidence>
<organism evidence="9 10">
    <name type="scientific">Methylobacterium crusticola</name>
    <dbReference type="NCBI Taxonomy" id="1697972"/>
    <lineage>
        <taxon>Bacteria</taxon>
        <taxon>Pseudomonadati</taxon>
        <taxon>Pseudomonadota</taxon>
        <taxon>Alphaproteobacteria</taxon>
        <taxon>Hyphomicrobiales</taxon>
        <taxon>Methylobacteriaceae</taxon>
        <taxon>Methylobacterium</taxon>
    </lineage>
</organism>
<evidence type="ECO:0000256" key="6">
    <source>
        <dbReference type="ARBA" id="ARBA00023014"/>
    </source>
</evidence>
<feature type="compositionally biased region" description="Pro residues" evidence="7">
    <location>
        <begin position="216"/>
        <end position="227"/>
    </location>
</feature>
<dbReference type="InterPro" id="IPR045854">
    <property type="entry name" value="NO2/SO3_Rdtase_4Fe4S_sf"/>
</dbReference>
<sequence>MSAGALRGWCPGLARPMPTGDGLLVRLHPAGGVLDAAQARAVADAARAGGNGLVDVTARGNLQIRGVTAATHPALAAALAAAGLGDARRDGGPQRLTLAPPFAGPACAALARRIEAIGRGVPGLPAKALVILEEAAGGLGAAEADLRVRCAAAGPVRIALAAPDGLAWTRPVAADEAPAALRRLLEGLAASGARRVRALSAPERGALAGAASLAPGDPPPPAAPPLGPGLHALADGRTALVAELPFGRCGAGLLARMARWCARHGDGALRLTAARGVAVACPDAAAAGRLRDAVGEAGLIVAPGDPRGAVAACPGAPACASGGTPAQADAGRLAAAFAPLAARGATLHVSGCPKGCAHPGAADLTLVGQADGGYRVVLGGDAGAPTALALAFEAVRERLESVDDPSGLRDAFREPA</sequence>
<evidence type="ECO:0000313" key="9">
    <source>
        <dbReference type="EMBL" id="GJD50934.1"/>
    </source>
</evidence>
<dbReference type="SUPFAM" id="SSF56014">
    <property type="entry name" value="Nitrite and sulphite reductase 4Fe-4S domain-like"/>
    <property type="match status" value="1"/>
</dbReference>
<dbReference type="Gene3D" id="3.90.480.20">
    <property type="match status" value="1"/>
</dbReference>
<dbReference type="InterPro" id="IPR006066">
    <property type="entry name" value="NO2/SO3_Rdtase_FeS/sirohaem_BS"/>
</dbReference>
<evidence type="ECO:0000313" key="10">
    <source>
        <dbReference type="Proteomes" id="UP001055167"/>
    </source>
</evidence>
<dbReference type="EMBL" id="BPQH01000011">
    <property type="protein sequence ID" value="GJD50934.1"/>
    <property type="molecule type" value="Genomic_DNA"/>
</dbReference>
<evidence type="ECO:0000259" key="8">
    <source>
        <dbReference type="Pfam" id="PF03460"/>
    </source>
</evidence>
<protein>
    <recommendedName>
        <fullName evidence="8">Nitrite/Sulfite reductase ferredoxin-like domain-containing protein</fullName>
    </recommendedName>
</protein>
<reference evidence="9" key="2">
    <citation type="submission" date="2021-08" db="EMBL/GenBank/DDBJ databases">
        <authorList>
            <person name="Tani A."/>
            <person name="Ola A."/>
            <person name="Ogura Y."/>
            <person name="Katsura K."/>
            <person name="Hayashi T."/>
        </authorList>
    </citation>
    <scope>NUCLEOTIDE SEQUENCE</scope>
    <source>
        <strain evidence="9">KCTC 52305</strain>
    </source>
</reference>
<keyword evidence="1" id="KW-0004">4Fe-4S</keyword>
<evidence type="ECO:0000256" key="5">
    <source>
        <dbReference type="ARBA" id="ARBA00023004"/>
    </source>
</evidence>
<keyword evidence="10" id="KW-1185">Reference proteome</keyword>
<reference evidence="9" key="1">
    <citation type="journal article" date="2021" name="Front. Microbiol.">
        <title>Comprehensive Comparative Genomics and Phenotyping of Methylobacterium Species.</title>
        <authorList>
            <person name="Alessa O."/>
            <person name="Ogura Y."/>
            <person name="Fujitani Y."/>
            <person name="Takami H."/>
            <person name="Hayashi T."/>
            <person name="Sahin N."/>
            <person name="Tani A."/>
        </authorList>
    </citation>
    <scope>NUCLEOTIDE SEQUENCE</scope>
    <source>
        <strain evidence="9">KCTC 52305</strain>
    </source>
</reference>
<dbReference type="InterPro" id="IPR036136">
    <property type="entry name" value="Nit/Sulf_reduc_fer-like_dom_sf"/>
</dbReference>
<keyword evidence="3" id="KW-0479">Metal-binding</keyword>
<dbReference type="SUPFAM" id="SSF55124">
    <property type="entry name" value="Nitrite/Sulfite reductase N-terminal domain-like"/>
    <property type="match status" value="2"/>
</dbReference>
<evidence type="ECO:0000256" key="1">
    <source>
        <dbReference type="ARBA" id="ARBA00022485"/>
    </source>
</evidence>
<proteinExistence type="predicted"/>
<dbReference type="PANTHER" id="PTHR32439:SF9">
    <property type="entry name" value="BLR3264 PROTEIN"/>
    <property type="match status" value="1"/>
</dbReference>
<dbReference type="InterPro" id="IPR051329">
    <property type="entry name" value="NIR_SIR_4Fe-4S"/>
</dbReference>
<accession>A0ABQ4R1B6</accession>
<feature type="domain" description="Nitrite/Sulfite reductase ferredoxin-like" evidence="8">
    <location>
        <begin position="16"/>
        <end position="82"/>
    </location>
</feature>
<feature type="region of interest" description="Disordered" evidence="7">
    <location>
        <begin position="209"/>
        <end position="228"/>
    </location>
</feature>
<name>A0ABQ4R1B6_9HYPH</name>